<sequence length="53" mass="6015">MLGSPQLYHARQIAPNSKPQVRQVMEHQKNDGLPPNVAKEKYWNTQGSVVKKS</sequence>
<keyword evidence="3" id="KW-1185">Reference proteome</keyword>
<evidence type="ECO:0000313" key="3">
    <source>
        <dbReference type="Proteomes" id="UP001569414"/>
    </source>
</evidence>
<dbReference type="EMBL" id="JBGMEL010000025">
    <property type="protein sequence ID" value="MFA0792441.1"/>
    <property type="molecule type" value="Genomic_DNA"/>
</dbReference>
<evidence type="ECO:0000313" key="2">
    <source>
        <dbReference type="EMBL" id="MFA0792441.1"/>
    </source>
</evidence>
<feature type="region of interest" description="Disordered" evidence="1">
    <location>
        <begin position="1"/>
        <end position="53"/>
    </location>
</feature>
<comment type="caution">
    <text evidence="2">The sequence shown here is derived from an EMBL/GenBank/DDBJ whole genome shotgun (WGS) entry which is preliminary data.</text>
</comment>
<dbReference type="Proteomes" id="UP001569414">
    <property type="component" value="Unassembled WGS sequence"/>
</dbReference>
<evidence type="ECO:0000256" key="1">
    <source>
        <dbReference type="SAM" id="MobiDB-lite"/>
    </source>
</evidence>
<organism evidence="2 3">
    <name type="scientific">Microbulbifer echini</name>
    <dbReference type="NCBI Taxonomy" id="1529067"/>
    <lineage>
        <taxon>Bacteria</taxon>
        <taxon>Pseudomonadati</taxon>
        <taxon>Pseudomonadota</taxon>
        <taxon>Gammaproteobacteria</taxon>
        <taxon>Cellvibrionales</taxon>
        <taxon>Microbulbiferaceae</taxon>
        <taxon>Microbulbifer</taxon>
    </lineage>
</organism>
<gene>
    <name evidence="2" type="ORF">ACCI51_18030</name>
</gene>
<accession>A0ABV4NSM9</accession>
<protein>
    <submittedName>
        <fullName evidence="2">Uncharacterized protein</fullName>
    </submittedName>
</protein>
<dbReference type="RefSeq" id="WP_299587293.1">
    <property type="nucleotide sequence ID" value="NZ_JBGMEL010000025.1"/>
</dbReference>
<reference evidence="2 3" key="1">
    <citation type="submission" date="2024-08" db="EMBL/GenBank/DDBJ databases">
        <authorList>
            <person name="Ishaq N."/>
        </authorList>
    </citation>
    <scope>NUCLEOTIDE SEQUENCE [LARGE SCALE GENOMIC DNA]</scope>
    <source>
        <strain evidence="2 3">JCM 30400</strain>
    </source>
</reference>
<feature type="compositionally biased region" description="Polar residues" evidence="1">
    <location>
        <begin position="43"/>
        <end position="53"/>
    </location>
</feature>
<name>A0ABV4NSM9_9GAMM</name>
<proteinExistence type="predicted"/>